<evidence type="ECO:0000313" key="3">
    <source>
        <dbReference type="EMBL" id="PIR88222.1"/>
    </source>
</evidence>
<accession>A0A2H0UP77</accession>
<feature type="transmembrane region" description="Helical" evidence="2">
    <location>
        <begin position="103"/>
        <end position="125"/>
    </location>
</feature>
<organism evidence="3 4">
    <name type="scientific">Candidatus Harrisonbacteria bacterium CG10_big_fil_rev_8_21_14_0_10_45_28</name>
    <dbReference type="NCBI Taxonomy" id="1974586"/>
    <lineage>
        <taxon>Bacteria</taxon>
        <taxon>Candidatus Harrisoniibacteriota</taxon>
    </lineage>
</organism>
<evidence type="ECO:0000256" key="1">
    <source>
        <dbReference type="SAM" id="MobiDB-lite"/>
    </source>
</evidence>
<keyword evidence="2" id="KW-0472">Membrane</keyword>
<feature type="compositionally biased region" description="Polar residues" evidence="1">
    <location>
        <begin position="1"/>
        <end position="25"/>
    </location>
</feature>
<gene>
    <name evidence="3" type="ORF">COU10_00315</name>
</gene>
<dbReference type="AlphaFoldDB" id="A0A2H0UP77"/>
<feature type="region of interest" description="Disordered" evidence="1">
    <location>
        <begin position="1"/>
        <end position="54"/>
    </location>
</feature>
<evidence type="ECO:0000313" key="4">
    <source>
        <dbReference type="Proteomes" id="UP000230903"/>
    </source>
</evidence>
<keyword evidence="2" id="KW-0812">Transmembrane</keyword>
<name>A0A2H0UP77_9BACT</name>
<dbReference type="Proteomes" id="UP000230903">
    <property type="component" value="Unassembled WGS sequence"/>
</dbReference>
<dbReference type="EMBL" id="PFBC01000006">
    <property type="protein sequence ID" value="PIR88222.1"/>
    <property type="molecule type" value="Genomic_DNA"/>
</dbReference>
<proteinExistence type="predicted"/>
<keyword evidence="2" id="KW-1133">Transmembrane helix</keyword>
<comment type="caution">
    <text evidence="3">The sequence shown here is derived from an EMBL/GenBank/DDBJ whole genome shotgun (WGS) entry which is preliminary data.</text>
</comment>
<feature type="region of interest" description="Disordered" evidence="1">
    <location>
        <begin position="67"/>
        <end position="91"/>
    </location>
</feature>
<protein>
    <submittedName>
        <fullName evidence="3">Uncharacterized protein</fullName>
    </submittedName>
</protein>
<sequence>MDDNQNVSGQNQPDSFENRLNNVNQEPAPASQPVAPTSAPMPGGPTVSPAETRTMSSDINSAPTFTPQGMEDTAEPIFSPNAASQSSNGGVLEPEIRTGGSRVVWWMGGIIVGVIILALVGYFVVYPMLNSATPETPVDVPTGQGMDQTPTEIQHQSAFALKPASTVEVAIGDQIDDAVLAALLLREGGQTAAGSVTEVVFAKNDFSVMAFSEFMSVLAPSSNDATTLSGLFEEDFTLFLYRDNAGLIWPGYVGTLKADADPNKLDSWFKTLEAGQLKELFLVDPGQFSVFKNGEAMGIPDRYAAGTTAGASFGYLANENKILIGTSFNGMKEAIRLMGWAQ</sequence>
<reference evidence="4" key="1">
    <citation type="submission" date="2017-09" db="EMBL/GenBank/DDBJ databases">
        <title>Depth-based differentiation of microbial function through sediment-hosted aquifers and enrichment of novel symbionts in the deep terrestrial subsurface.</title>
        <authorList>
            <person name="Probst A.J."/>
            <person name="Ladd B."/>
            <person name="Jarett J.K."/>
            <person name="Geller-Mcgrath D.E."/>
            <person name="Sieber C.M.K."/>
            <person name="Emerson J.B."/>
            <person name="Anantharaman K."/>
            <person name="Thomas B.C."/>
            <person name="Malmstrom R."/>
            <person name="Stieglmeier M."/>
            <person name="Klingl A."/>
            <person name="Woyke T."/>
            <person name="Ryan C.M."/>
            <person name="Banfield J.F."/>
        </authorList>
    </citation>
    <scope>NUCLEOTIDE SEQUENCE [LARGE SCALE GENOMIC DNA]</scope>
</reference>
<evidence type="ECO:0000256" key="2">
    <source>
        <dbReference type="SAM" id="Phobius"/>
    </source>
</evidence>